<dbReference type="AlphaFoldDB" id="A0A9D5H1D7"/>
<keyword evidence="3" id="KW-1185">Reference proteome</keyword>
<dbReference type="Proteomes" id="UP001058974">
    <property type="component" value="Chromosome 1"/>
</dbReference>
<dbReference type="Gramene" id="Psat01G0581000-T1">
    <property type="protein sequence ID" value="KAI5448534.1"/>
    <property type="gene ID" value="KIW84_015810"/>
</dbReference>
<proteinExistence type="predicted"/>
<sequence length="323" mass="36073">MINMFDLILDVAPLSMIHPLTQKKAMPYVSKNVKTSGKSSVSEPTIPSEDKIIVEEGSRSKGYDMKSPTRRTGFIENKTKAERIAIDKELRKFVTSMLKEVDSDVLPDLQTSLAIETIPDGDSSEKVDECVPEQVAHERRSNKKADECVPEQAAHERRSKKKADYIVNVDDLTIDEEPLTNILAHGIAKRLQRRKGKVVMFEDSPSKEIKRKSGGMKSTPSRSSKGKYLVGPTSSWSKVVTPTRKRKVVSSSGSELEENEVEHYGDDNVGADVEDYAGGNDAENDEVKEVEGEEYATTDSDIRKISDCHFVLDVPLRECFDYV</sequence>
<evidence type="ECO:0000256" key="1">
    <source>
        <dbReference type="SAM" id="MobiDB-lite"/>
    </source>
</evidence>
<feature type="region of interest" description="Disordered" evidence="1">
    <location>
        <begin position="136"/>
        <end position="157"/>
    </location>
</feature>
<accession>A0A9D5H1D7</accession>
<comment type="caution">
    <text evidence="2">The sequence shown here is derived from an EMBL/GenBank/DDBJ whole genome shotgun (WGS) entry which is preliminary data.</text>
</comment>
<evidence type="ECO:0000313" key="3">
    <source>
        <dbReference type="Proteomes" id="UP001058974"/>
    </source>
</evidence>
<reference evidence="2 3" key="1">
    <citation type="journal article" date="2022" name="Nat. Genet.">
        <title>Improved pea reference genome and pan-genome highlight genomic features and evolutionary characteristics.</title>
        <authorList>
            <person name="Yang T."/>
            <person name="Liu R."/>
            <person name="Luo Y."/>
            <person name="Hu S."/>
            <person name="Wang D."/>
            <person name="Wang C."/>
            <person name="Pandey M.K."/>
            <person name="Ge S."/>
            <person name="Xu Q."/>
            <person name="Li N."/>
            <person name="Li G."/>
            <person name="Huang Y."/>
            <person name="Saxena R.K."/>
            <person name="Ji Y."/>
            <person name="Li M."/>
            <person name="Yan X."/>
            <person name="He Y."/>
            <person name="Liu Y."/>
            <person name="Wang X."/>
            <person name="Xiang C."/>
            <person name="Varshney R.K."/>
            <person name="Ding H."/>
            <person name="Gao S."/>
            <person name="Zong X."/>
        </authorList>
    </citation>
    <scope>NUCLEOTIDE SEQUENCE [LARGE SCALE GENOMIC DNA]</scope>
    <source>
        <strain evidence="2 3">cv. Zhongwan 6</strain>
    </source>
</reference>
<evidence type="ECO:0000313" key="2">
    <source>
        <dbReference type="EMBL" id="KAI5448534.1"/>
    </source>
</evidence>
<feature type="region of interest" description="Disordered" evidence="1">
    <location>
        <begin position="202"/>
        <end position="295"/>
    </location>
</feature>
<gene>
    <name evidence="2" type="ORF">KIW84_015810</name>
</gene>
<feature type="compositionally biased region" description="Basic and acidic residues" evidence="1">
    <location>
        <begin position="136"/>
        <end position="147"/>
    </location>
</feature>
<organism evidence="2 3">
    <name type="scientific">Pisum sativum</name>
    <name type="common">Garden pea</name>
    <name type="synonym">Lathyrus oleraceus</name>
    <dbReference type="NCBI Taxonomy" id="3888"/>
    <lineage>
        <taxon>Eukaryota</taxon>
        <taxon>Viridiplantae</taxon>
        <taxon>Streptophyta</taxon>
        <taxon>Embryophyta</taxon>
        <taxon>Tracheophyta</taxon>
        <taxon>Spermatophyta</taxon>
        <taxon>Magnoliopsida</taxon>
        <taxon>eudicotyledons</taxon>
        <taxon>Gunneridae</taxon>
        <taxon>Pentapetalae</taxon>
        <taxon>rosids</taxon>
        <taxon>fabids</taxon>
        <taxon>Fabales</taxon>
        <taxon>Fabaceae</taxon>
        <taxon>Papilionoideae</taxon>
        <taxon>50 kb inversion clade</taxon>
        <taxon>NPAAA clade</taxon>
        <taxon>Hologalegina</taxon>
        <taxon>IRL clade</taxon>
        <taxon>Fabeae</taxon>
        <taxon>Lathyrus</taxon>
    </lineage>
</organism>
<dbReference type="EMBL" id="JAMSHJ010000001">
    <property type="protein sequence ID" value="KAI5448534.1"/>
    <property type="molecule type" value="Genomic_DNA"/>
</dbReference>
<protein>
    <submittedName>
        <fullName evidence="2">Uncharacterized protein</fullName>
    </submittedName>
</protein>
<name>A0A9D5H1D7_PEA</name>